<gene>
    <name evidence="1" type="primary">ORF158324</name>
</gene>
<dbReference type="EMBL" id="HACG01040410">
    <property type="protein sequence ID" value="CEK87275.1"/>
    <property type="molecule type" value="Transcribed_RNA"/>
</dbReference>
<evidence type="ECO:0000313" key="1">
    <source>
        <dbReference type="EMBL" id="CEK87275.1"/>
    </source>
</evidence>
<sequence>MHTLQHLQKETKHLRRESAWRVVSLMLFTRCQHPAAEDSGEISWSRNLINASQN</sequence>
<accession>A0A0B7B574</accession>
<reference evidence="1" key="1">
    <citation type="submission" date="2014-12" db="EMBL/GenBank/DDBJ databases">
        <title>Insight into the proteome of Arion vulgaris.</title>
        <authorList>
            <person name="Aradska J."/>
            <person name="Bulat T."/>
            <person name="Smidak R."/>
            <person name="Sarate P."/>
            <person name="Gangsoo J."/>
            <person name="Sialana F."/>
            <person name="Bilban M."/>
            <person name="Lubec G."/>
        </authorList>
    </citation>
    <scope>NUCLEOTIDE SEQUENCE</scope>
    <source>
        <tissue evidence="1">Skin</tissue>
    </source>
</reference>
<organism evidence="1">
    <name type="scientific">Arion vulgaris</name>
    <dbReference type="NCBI Taxonomy" id="1028688"/>
    <lineage>
        <taxon>Eukaryota</taxon>
        <taxon>Metazoa</taxon>
        <taxon>Spiralia</taxon>
        <taxon>Lophotrochozoa</taxon>
        <taxon>Mollusca</taxon>
        <taxon>Gastropoda</taxon>
        <taxon>Heterobranchia</taxon>
        <taxon>Euthyneura</taxon>
        <taxon>Panpulmonata</taxon>
        <taxon>Eupulmonata</taxon>
        <taxon>Stylommatophora</taxon>
        <taxon>Helicina</taxon>
        <taxon>Arionoidea</taxon>
        <taxon>Arionidae</taxon>
        <taxon>Arion</taxon>
    </lineage>
</organism>
<feature type="non-terminal residue" evidence="1">
    <location>
        <position position="54"/>
    </location>
</feature>
<proteinExistence type="predicted"/>
<name>A0A0B7B574_9EUPU</name>
<dbReference type="AlphaFoldDB" id="A0A0B7B574"/>
<protein>
    <submittedName>
        <fullName evidence="1">Uncharacterized protein</fullName>
    </submittedName>
</protein>